<dbReference type="Gene3D" id="3.30.450.180">
    <property type="match status" value="1"/>
</dbReference>
<proteinExistence type="predicted"/>
<dbReference type="InterPro" id="IPR001387">
    <property type="entry name" value="Cro/C1-type_HTH"/>
</dbReference>
<sequence length="279" mass="30788">MDRTQLADFLRSRRGVLQPADVGLPHGPRRRTPGLRREEVAMLSGMSTDYYARLEQGRGPAPSESVLKSIADGLGLSAQERDHLFGLAGRQAPSAPPREERVSPGLLRLLDLLRNSPAQVATLAAETLAQTPLSIALFGDEMAYDGLDRSLIHRWFTRSETRHVYPECDHTDLSRALTAQLRAAYSHQGPGGMAEEIVETLLETSAEFASFWRAHEINTYYDGYRKRVLHPELGLLDLDCQLLFGSGRWQGLLVLSAAPDSAAHRKLDVLSAATQHLTA</sequence>
<dbReference type="Pfam" id="PF17765">
    <property type="entry name" value="MLTR_LBD"/>
    <property type="match status" value="1"/>
</dbReference>
<dbReference type="InterPro" id="IPR010982">
    <property type="entry name" value="Lambda_DNA-bd_dom_sf"/>
</dbReference>
<accession>A0A840J831</accession>
<protein>
    <submittedName>
        <fullName evidence="2">Transcriptional regulator with XRE-family HTH domain</fullName>
    </submittedName>
</protein>
<dbReference type="SMART" id="SM00530">
    <property type="entry name" value="HTH_XRE"/>
    <property type="match status" value="1"/>
</dbReference>
<evidence type="ECO:0000259" key="1">
    <source>
        <dbReference type="PROSITE" id="PS50943"/>
    </source>
</evidence>
<organism evidence="2 3">
    <name type="scientific">Amycolatopsis jiangsuensis</name>
    <dbReference type="NCBI Taxonomy" id="1181879"/>
    <lineage>
        <taxon>Bacteria</taxon>
        <taxon>Bacillati</taxon>
        <taxon>Actinomycetota</taxon>
        <taxon>Actinomycetes</taxon>
        <taxon>Pseudonocardiales</taxon>
        <taxon>Pseudonocardiaceae</taxon>
        <taxon>Amycolatopsis</taxon>
    </lineage>
</organism>
<dbReference type="Pfam" id="PF13560">
    <property type="entry name" value="HTH_31"/>
    <property type="match status" value="1"/>
</dbReference>
<dbReference type="Gene3D" id="1.10.260.40">
    <property type="entry name" value="lambda repressor-like DNA-binding domains"/>
    <property type="match status" value="1"/>
</dbReference>
<dbReference type="PANTHER" id="PTHR35010">
    <property type="entry name" value="BLL4672 PROTEIN-RELATED"/>
    <property type="match status" value="1"/>
</dbReference>
<dbReference type="EMBL" id="JACHMG010000001">
    <property type="protein sequence ID" value="MBB4689582.1"/>
    <property type="molecule type" value="Genomic_DNA"/>
</dbReference>
<dbReference type="SUPFAM" id="SSF47413">
    <property type="entry name" value="lambda repressor-like DNA-binding domains"/>
    <property type="match status" value="1"/>
</dbReference>
<dbReference type="Proteomes" id="UP000581769">
    <property type="component" value="Unassembled WGS sequence"/>
</dbReference>
<comment type="caution">
    <text evidence="2">The sequence shown here is derived from an EMBL/GenBank/DDBJ whole genome shotgun (WGS) entry which is preliminary data.</text>
</comment>
<dbReference type="RefSeq" id="WP_184784095.1">
    <property type="nucleotide sequence ID" value="NZ_JACHMG010000001.1"/>
</dbReference>
<dbReference type="InterPro" id="IPR041413">
    <property type="entry name" value="MLTR_LBD"/>
</dbReference>
<name>A0A840J831_9PSEU</name>
<reference evidence="2 3" key="1">
    <citation type="submission" date="2020-08" db="EMBL/GenBank/DDBJ databases">
        <title>Sequencing the genomes of 1000 actinobacteria strains.</title>
        <authorList>
            <person name="Klenk H.-P."/>
        </authorList>
    </citation>
    <scope>NUCLEOTIDE SEQUENCE [LARGE SCALE GENOMIC DNA]</scope>
    <source>
        <strain evidence="2 3">DSM 45859</strain>
    </source>
</reference>
<gene>
    <name evidence="2" type="ORF">BJY18_007067</name>
</gene>
<dbReference type="GO" id="GO:0003677">
    <property type="term" value="F:DNA binding"/>
    <property type="evidence" value="ECO:0007669"/>
    <property type="project" value="InterPro"/>
</dbReference>
<dbReference type="PROSITE" id="PS50943">
    <property type="entry name" value="HTH_CROC1"/>
    <property type="match status" value="1"/>
</dbReference>
<feature type="domain" description="HTH cro/C1-type" evidence="1">
    <location>
        <begin position="34"/>
        <end position="81"/>
    </location>
</feature>
<evidence type="ECO:0000313" key="3">
    <source>
        <dbReference type="Proteomes" id="UP000581769"/>
    </source>
</evidence>
<dbReference type="AlphaFoldDB" id="A0A840J831"/>
<keyword evidence="3" id="KW-1185">Reference proteome</keyword>
<dbReference type="CDD" id="cd00093">
    <property type="entry name" value="HTH_XRE"/>
    <property type="match status" value="1"/>
</dbReference>
<dbReference type="PANTHER" id="PTHR35010:SF2">
    <property type="entry name" value="BLL4672 PROTEIN"/>
    <property type="match status" value="1"/>
</dbReference>
<evidence type="ECO:0000313" key="2">
    <source>
        <dbReference type="EMBL" id="MBB4689582.1"/>
    </source>
</evidence>